<keyword evidence="1" id="KW-0472">Membrane</keyword>
<gene>
    <name evidence="2" type="ORF">METZ01_LOCUS370137</name>
</gene>
<protein>
    <submittedName>
        <fullName evidence="2">Uncharacterized protein</fullName>
    </submittedName>
</protein>
<organism evidence="2">
    <name type="scientific">marine metagenome</name>
    <dbReference type="NCBI Taxonomy" id="408172"/>
    <lineage>
        <taxon>unclassified sequences</taxon>
        <taxon>metagenomes</taxon>
        <taxon>ecological metagenomes</taxon>
    </lineage>
</organism>
<evidence type="ECO:0000256" key="1">
    <source>
        <dbReference type="SAM" id="Phobius"/>
    </source>
</evidence>
<keyword evidence="1" id="KW-0812">Transmembrane</keyword>
<dbReference type="EMBL" id="UINC01134010">
    <property type="protein sequence ID" value="SVD17283.1"/>
    <property type="molecule type" value="Genomic_DNA"/>
</dbReference>
<evidence type="ECO:0000313" key="2">
    <source>
        <dbReference type="EMBL" id="SVD17283.1"/>
    </source>
</evidence>
<feature type="non-terminal residue" evidence="2">
    <location>
        <position position="31"/>
    </location>
</feature>
<dbReference type="AlphaFoldDB" id="A0A382T5L4"/>
<feature type="transmembrane region" description="Helical" evidence="1">
    <location>
        <begin position="7"/>
        <end position="28"/>
    </location>
</feature>
<proteinExistence type="predicted"/>
<reference evidence="2" key="1">
    <citation type="submission" date="2018-05" db="EMBL/GenBank/DDBJ databases">
        <authorList>
            <person name="Lanie J.A."/>
            <person name="Ng W.-L."/>
            <person name="Kazmierczak K.M."/>
            <person name="Andrzejewski T.M."/>
            <person name="Davidsen T.M."/>
            <person name="Wayne K.J."/>
            <person name="Tettelin H."/>
            <person name="Glass J.I."/>
            <person name="Rusch D."/>
            <person name="Podicherti R."/>
            <person name="Tsui H.-C.T."/>
            <person name="Winkler M.E."/>
        </authorList>
    </citation>
    <scope>NUCLEOTIDE SEQUENCE</scope>
</reference>
<name>A0A382T5L4_9ZZZZ</name>
<keyword evidence="1" id="KW-1133">Transmembrane helix</keyword>
<accession>A0A382T5L4</accession>
<sequence length="31" mass="3528">MSMFIRAFSLAKTPVLIAMIVTPIRFFLELA</sequence>